<name>A0A2L2THA4_9HYPO</name>
<dbReference type="Proteomes" id="UP000245910">
    <property type="component" value="Chromosome IIII"/>
</dbReference>
<organism evidence="2 3">
    <name type="scientific">Fusarium venenatum</name>
    <dbReference type="NCBI Taxonomy" id="56646"/>
    <lineage>
        <taxon>Eukaryota</taxon>
        <taxon>Fungi</taxon>
        <taxon>Dikarya</taxon>
        <taxon>Ascomycota</taxon>
        <taxon>Pezizomycotina</taxon>
        <taxon>Sordariomycetes</taxon>
        <taxon>Hypocreomycetidae</taxon>
        <taxon>Hypocreales</taxon>
        <taxon>Nectriaceae</taxon>
        <taxon>Fusarium</taxon>
    </lineage>
</organism>
<keyword evidence="3" id="KW-1185">Reference proteome</keyword>
<dbReference type="EMBL" id="LN649232">
    <property type="protein sequence ID" value="CEI41556.1"/>
    <property type="molecule type" value="Genomic_DNA"/>
</dbReference>
<dbReference type="AlphaFoldDB" id="A0A2L2THA4"/>
<proteinExistence type="predicted"/>
<feature type="region of interest" description="Disordered" evidence="1">
    <location>
        <begin position="171"/>
        <end position="235"/>
    </location>
</feature>
<evidence type="ECO:0000313" key="2">
    <source>
        <dbReference type="EMBL" id="CEI41556.1"/>
    </source>
</evidence>
<feature type="compositionally biased region" description="Basic and acidic residues" evidence="1">
    <location>
        <begin position="197"/>
        <end position="213"/>
    </location>
</feature>
<reference evidence="3" key="1">
    <citation type="submission" date="2014-10" db="EMBL/GenBank/DDBJ databases">
        <authorList>
            <person name="King R."/>
        </authorList>
    </citation>
    <scope>NUCLEOTIDE SEQUENCE [LARGE SCALE GENOMIC DNA]</scope>
    <source>
        <strain evidence="3">A3/5</strain>
    </source>
</reference>
<evidence type="ECO:0000313" key="3">
    <source>
        <dbReference type="Proteomes" id="UP000245910"/>
    </source>
</evidence>
<feature type="compositionally biased region" description="Basic residues" evidence="1">
    <location>
        <begin position="173"/>
        <end position="185"/>
    </location>
</feature>
<protein>
    <submittedName>
        <fullName evidence="2">Uncharacterized protein</fullName>
    </submittedName>
</protein>
<evidence type="ECO:0000256" key="1">
    <source>
        <dbReference type="SAM" id="MobiDB-lite"/>
    </source>
</evidence>
<accession>A0A2L2THA4</accession>
<sequence>MAMEHYQGSTNIYDISYRRIGDRDILPKDPKLASLYLVQTEYLGSTYPTSTSELRHAQDSQFPDNRTEIDLLRNAENITFFDLGIKGNSWAQVPMKDRNWPCSSLPLLEKGWQNRTNDTELGSTDVETDISQTNQVVSTPAHHERAGDKLFDALTKAATLVAHFLRQSNVDRRKSKCNQRSKRKPGTVQGQRKSKRPRNEVDYDESMACHDGSEPVSDDGDDYVKFDPGHQLLRR</sequence>